<comment type="caution">
    <text evidence="2">The sequence shown here is derived from an EMBL/GenBank/DDBJ whole genome shotgun (WGS) entry which is preliminary data.</text>
</comment>
<feature type="region of interest" description="Disordered" evidence="1">
    <location>
        <begin position="86"/>
        <end position="105"/>
    </location>
</feature>
<dbReference type="EMBL" id="BGZK01002860">
    <property type="protein sequence ID" value="GBP97038.1"/>
    <property type="molecule type" value="Genomic_DNA"/>
</dbReference>
<evidence type="ECO:0000256" key="1">
    <source>
        <dbReference type="SAM" id="MobiDB-lite"/>
    </source>
</evidence>
<dbReference type="AlphaFoldDB" id="A0A4C2AA81"/>
<accession>A0A4C2AA81</accession>
<feature type="compositionally biased region" description="Polar residues" evidence="1">
    <location>
        <begin position="1"/>
        <end position="10"/>
    </location>
</feature>
<sequence>MISASPAQDSSPRHERGTHWTHLGKLKYSSNRGYFTSNYTRAHAPASFQYRLQVYISCWSGSRISLRHAAVIAAAARRRRAACAVGGARGGGRRSPARTEGIRHEAAHERRTLYAKVARTHSLTKKPYKAPHAHPFPCFVLPTVTPLQQYITVDGGPRSCLGHRRVRWRTWPVCTYRRPPVGRCTSKEDNLNRYKVRAELATETFIVLCLWDHWRPAASTTRAALECARHAAAPTRKNANRSKILLPYGIKKKS</sequence>
<reference evidence="2 3" key="1">
    <citation type="journal article" date="2019" name="Commun. Biol.">
        <title>The bagworm genome reveals a unique fibroin gene that provides high tensile strength.</title>
        <authorList>
            <person name="Kono N."/>
            <person name="Nakamura H."/>
            <person name="Ohtoshi R."/>
            <person name="Tomita M."/>
            <person name="Numata K."/>
            <person name="Arakawa K."/>
        </authorList>
    </citation>
    <scope>NUCLEOTIDE SEQUENCE [LARGE SCALE GENOMIC DNA]</scope>
</reference>
<evidence type="ECO:0000313" key="2">
    <source>
        <dbReference type="EMBL" id="GBP97038.1"/>
    </source>
</evidence>
<organism evidence="2 3">
    <name type="scientific">Eumeta variegata</name>
    <name type="common">Bagworm moth</name>
    <name type="synonym">Eumeta japonica</name>
    <dbReference type="NCBI Taxonomy" id="151549"/>
    <lineage>
        <taxon>Eukaryota</taxon>
        <taxon>Metazoa</taxon>
        <taxon>Ecdysozoa</taxon>
        <taxon>Arthropoda</taxon>
        <taxon>Hexapoda</taxon>
        <taxon>Insecta</taxon>
        <taxon>Pterygota</taxon>
        <taxon>Neoptera</taxon>
        <taxon>Endopterygota</taxon>
        <taxon>Lepidoptera</taxon>
        <taxon>Glossata</taxon>
        <taxon>Ditrysia</taxon>
        <taxon>Tineoidea</taxon>
        <taxon>Psychidae</taxon>
        <taxon>Oiketicinae</taxon>
        <taxon>Eumeta</taxon>
    </lineage>
</organism>
<name>A0A4C2AA81_EUMVA</name>
<protein>
    <submittedName>
        <fullName evidence="2">Uncharacterized protein</fullName>
    </submittedName>
</protein>
<feature type="region of interest" description="Disordered" evidence="1">
    <location>
        <begin position="1"/>
        <end position="20"/>
    </location>
</feature>
<evidence type="ECO:0000313" key="3">
    <source>
        <dbReference type="Proteomes" id="UP000299102"/>
    </source>
</evidence>
<proteinExistence type="predicted"/>
<keyword evidence="3" id="KW-1185">Reference proteome</keyword>
<dbReference type="Proteomes" id="UP000299102">
    <property type="component" value="Unassembled WGS sequence"/>
</dbReference>
<gene>
    <name evidence="2" type="ORF">EVAR_9835_1</name>
</gene>